<feature type="compositionally biased region" description="Basic and acidic residues" evidence="1">
    <location>
        <begin position="43"/>
        <end position="55"/>
    </location>
</feature>
<reference evidence="2 3" key="1">
    <citation type="journal article" date="2015" name="Fungal Genet. Biol.">
        <title>Evolution of novel wood decay mechanisms in Agaricales revealed by the genome sequences of Fistulina hepatica and Cylindrobasidium torrendii.</title>
        <authorList>
            <person name="Floudas D."/>
            <person name="Held B.W."/>
            <person name="Riley R."/>
            <person name="Nagy L.G."/>
            <person name="Koehler G."/>
            <person name="Ransdell A.S."/>
            <person name="Younus H."/>
            <person name="Chow J."/>
            <person name="Chiniquy J."/>
            <person name="Lipzen A."/>
            <person name="Tritt A."/>
            <person name="Sun H."/>
            <person name="Haridas S."/>
            <person name="LaButti K."/>
            <person name="Ohm R.A."/>
            <person name="Kues U."/>
            <person name="Blanchette R.A."/>
            <person name="Grigoriev I.V."/>
            <person name="Minto R.E."/>
            <person name="Hibbett D.S."/>
        </authorList>
    </citation>
    <scope>NUCLEOTIDE SEQUENCE [LARGE SCALE GENOMIC DNA]</scope>
    <source>
        <strain evidence="2 3">FP15055 ss-10</strain>
    </source>
</reference>
<dbReference type="Proteomes" id="UP000054007">
    <property type="component" value="Unassembled WGS sequence"/>
</dbReference>
<feature type="region of interest" description="Disordered" evidence="1">
    <location>
        <begin position="43"/>
        <end position="161"/>
    </location>
</feature>
<dbReference type="EMBL" id="KN880504">
    <property type="protein sequence ID" value="KIY68382.1"/>
    <property type="molecule type" value="Genomic_DNA"/>
</dbReference>
<gene>
    <name evidence="2" type="ORF">CYLTODRAFT_489855</name>
</gene>
<keyword evidence="3" id="KW-1185">Reference proteome</keyword>
<name>A0A0D7BCY8_9AGAR</name>
<feature type="compositionally biased region" description="Basic and acidic residues" evidence="1">
    <location>
        <begin position="71"/>
        <end position="83"/>
    </location>
</feature>
<dbReference type="AlphaFoldDB" id="A0A0D7BCY8"/>
<dbReference type="OrthoDB" id="2590867at2759"/>
<evidence type="ECO:0000313" key="3">
    <source>
        <dbReference type="Proteomes" id="UP000054007"/>
    </source>
</evidence>
<accession>A0A0D7BCY8</accession>
<evidence type="ECO:0000256" key="1">
    <source>
        <dbReference type="SAM" id="MobiDB-lite"/>
    </source>
</evidence>
<protein>
    <submittedName>
        <fullName evidence="2">Uncharacterized protein</fullName>
    </submittedName>
</protein>
<organism evidence="2 3">
    <name type="scientific">Cylindrobasidium torrendii FP15055 ss-10</name>
    <dbReference type="NCBI Taxonomy" id="1314674"/>
    <lineage>
        <taxon>Eukaryota</taxon>
        <taxon>Fungi</taxon>
        <taxon>Dikarya</taxon>
        <taxon>Basidiomycota</taxon>
        <taxon>Agaricomycotina</taxon>
        <taxon>Agaricomycetes</taxon>
        <taxon>Agaricomycetidae</taxon>
        <taxon>Agaricales</taxon>
        <taxon>Marasmiineae</taxon>
        <taxon>Physalacriaceae</taxon>
        <taxon>Cylindrobasidium</taxon>
    </lineage>
</organism>
<evidence type="ECO:0000313" key="2">
    <source>
        <dbReference type="EMBL" id="KIY68382.1"/>
    </source>
</evidence>
<sequence length="161" mass="17870">MPNPLEPLADKFRGVLETFHGMGDYIRFSSMHALETVFNEKPQMREHRQRAEAGKTEYSGGMLRTGLDPQHPFERGVLYERGDTSVPAQSMRRRRAATVTGPPLPPRRGTVAESPPQVAPISARSDASDSSDELEYADNASVSSYHTARGDRLTDDARKNV</sequence>
<proteinExistence type="predicted"/>
<feature type="compositionally biased region" description="Basic and acidic residues" evidence="1">
    <location>
        <begin position="148"/>
        <end position="161"/>
    </location>
</feature>